<feature type="region of interest" description="Disordered" evidence="1">
    <location>
        <begin position="17"/>
        <end position="48"/>
    </location>
</feature>
<dbReference type="AlphaFoldDB" id="A0AAN0T356"/>
<proteinExistence type="predicted"/>
<sequence>MHWKIWHRFHEMKKKIHGSEAEKMDAYPAGLGQAGQGSEPKLPELKSR</sequence>
<name>A0AAN0T356_HEYCO</name>
<organism evidence="2 3">
    <name type="scientific">Heyndrickxia coagulans</name>
    <name type="common">Weizmannia coagulans</name>
    <dbReference type="NCBI Taxonomy" id="1398"/>
    <lineage>
        <taxon>Bacteria</taxon>
        <taxon>Bacillati</taxon>
        <taxon>Bacillota</taxon>
        <taxon>Bacilli</taxon>
        <taxon>Bacillales</taxon>
        <taxon>Bacillaceae</taxon>
        <taxon>Heyndrickxia</taxon>
    </lineage>
</organism>
<keyword evidence="3" id="KW-1185">Reference proteome</keyword>
<gene>
    <name evidence="2" type="ORF">SB48_HM08orf00579</name>
</gene>
<accession>A0AAN0T356</accession>
<evidence type="ECO:0000313" key="3">
    <source>
        <dbReference type="Proteomes" id="UP000032024"/>
    </source>
</evidence>
<reference evidence="3" key="1">
    <citation type="submission" date="2015-01" db="EMBL/GenBank/DDBJ databases">
        <title>Comparative genome analysis of Bacillus coagulans HM-08, Clostridium butyricum HM-68, Bacillus subtilis HM-66 and Bacillus paralicheniformis BL-09.</title>
        <authorList>
            <person name="Zhang H."/>
        </authorList>
    </citation>
    <scope>NUCLEOTIDE SEQUENCE [LARGE SCALE GENOMIC DNA]</scope>
    <source>
        <strain evidence="3">HM-08</strain>
    </source>
</reference>
<protein>
    <submittedName>
        <fullName evidence="2">Uncharacterized protein</fullName>
    </submittedName>
</protein>
<evidence type="ECO:0000256" key="1">
    <source>
        <dbReference type="SAM" id="MobiDB-lite"/>
    </source>
</evidence>
<evidence type="ECO:0000313" key="2">
    <source>
        <dbReference type="EMBL" id="AJO21173.1"/>
    </source>
</evidence>
<dbReference type="EMBL" id="CP010525">
    <property type="protein sequence ID" value="AJO21173.1"/>
    <property type="molecule type" value="Genomic_DNA"/>
</dbReference>
<dbReference type="Proteomes" id="UP000032024">
    <property type="component" value="Chromosome"/>
</dbReference>